<name>A0A8J3FYP2_9PSEU</name>
<accession>A0A8J3FYP2</accession>
<dbReference type="Gene3D" id="1.10.10.10">
    <property type="entry name" value="Winged helix-like DNA-binding domain superfamily/Winged helix DNA-binding domain"/>
    <property type="match status" value="1"/>
</dbReference>
<evidence type="ECO:0000256" key="3">
    <source>
        <dbReference type="ARBA" id="ARBA00023163"/>
    </source>
</evidence>
<proteinExistence type="predicted"/>
<dbReference type="PRINTS" id="PR00033">
    <property type="entry name" value="HTHASNC"/>
</dbReference>
<dbReference type="InterPro" id="IPR019888">
    <property type="entry name" value="Tscrpt_reg_AsnC-like"/>
</dbReference>
<dbReference type="AlphaFoldDB" id="A0A8J3FYP2"/>
<dbReference type="PANTHER" id="PTHR30154:SF34">
    <property type="entry name" value="TRANSCRIPTIONAL REGULATOR AZLB"/>
    <property type="match status" value="1"/>
</dbReference>
<dbReference type="SMART" id="SM00344">
    <property type="entry name" value="HTH_ASNC"/>
    <property type="match status" value="1"/>
</dbReference>
<dbReference type="RefSeq" id="WP_189062079.1">
    <property type="nucleotide sequence ID" value="NZ_BMMK01000064.1"/>
</dbReference>
<evidence type="ECO:0000259" key="4">
    <source>
        <dbReference type="PROSITE" id="PS50956"/>
    </source>
</evidence>
<dbReference type="Proteomes" id="UP000637578">
    <property type="component" value="Unassembled WGS sequence"/>
</dbReference>
<keyword evidence="1" id="KW-0805">Transcription regulation</keyword>
<dbReference type="InterPro" id="IPR011008">
    <property type="entry name" value="Dimeric_a/b-barrel"/>
</dbReference>
<dbReference type="InterPro" id="IPR036388">
    <property type="entry name" value="WH-like_DNA-bd_sf"/>
</dbReference>
<evidence type="ECO:0000313" key="6">
    <source>
        <dbReference type="Proteomes" id="UP000637578"/>
    </source>
</evidence>
<dbReference type="SUPFAM" id="SSF46785">
    <property type="entry name" value="Winged helix' DNA-binding domain"/>
    <property type="match status" value="1"/>
</dbReference>
<keyword evidence="2" id="KW-0238">DNA-binding</keyword>
<dbReference type="SUPFAM" id="SSF54909">
    <property type="entry name" value="Dimeric alpha+beta barrel"/>
    <property type="match status" value="1"/>
</dbReference>
<dbReference type="EMBL" id="BMMK01000064">
    <property type="protein sequence ID" value="GGM83715.1"/>
    <property type="molecule type" value="Genomic_DNA"/>
</dbReference>
<dbReference type="GO" id="GO:0005829">
    <property type="term" value="C:cytosol"/>
    <property type="evidence" value="ECO:0007669"/>
    <property type="project" value="TreeGrafter"/>
</dbReference>
<dbReference type="InterPro" id="IPR036390">
    <property type="entry name" value="WH_DNA-bd_sf"/>
</dbReference>
<evidence type="ECO:0000256" key="2">
    <source>
        <dbReference type="ARBA" id="ARBA00023125"/>
    </source>
</evidence>
<dbReference type="PROSITE" id="PS50956">
    <property type="entry name" value="HTH_ASNC_2"/>
    <property type="match status" value="1"/>
</dbReference>
<keyword evidence="3" id="KW-0804">Transcription</keyword>
<dbReference type="InterPro" id="IPR000485">
    <property type="entry name" value="AsnC-type_HTH_dom"/>
</dbReference>
<dbReference type="Gene3D" id="3.30.70.920">
    <property type="match status" value="1"/>
</dbReference>
<dbReference type="GO" id="GO:0043565">
    <property type="term" value="F:sequence-specific DNA binding"/>
    <property type="evidence" value="ECO:0007669"/>
    <property type="project" value="InterPro"/>
</dbReference>
<reference evidence="5" key="1">
    <citation type="journal article" date="2014" name="Int. J. Syst. Evol. Microbiol.">
        <title>Complete genome sequence of Corynebacterium casei LMG S-19264T (=DSM 44701T), isolated from a smear-ripened cheese.</title>
        <authorList>
            <consortium name="US DOE Joint Genome Institute (JGI-PGF)"/>
            <person name="Walter F."/>
            <person name="Albersmeier A."/>
            <person name="Kalinowski J."/>
            <person name="Ruckert C."/>
        </authorList>
    </citation>
    <scope>NUCLEOTIDE SEQUENCE</scope>
    <source>
        <strain evidence="5">CGMCC 4.5737</strain>
    </source>
</reference>
<dbReference type="PANTHER" id="PTHR30154">
    <property type="entry name" value="LEUCINE-RESPONSIVE REGULATORY PROTEIN"/>
    <property type="match status" value="1"/>
</dbReference>
<evidence type="ECO:0000313" key="5">
    <source>
        <dbReference type="EMBL" id="GGM83715.1"/>
    </source>
</evidence>
<comment type="caution">
    <text evidence="5">The sequence shown here is derived from an EMBL/GenBank/DDBJ whole genome shotgun (WGS) entry which is preliminary data.</text>
</comment>
<reference evidence="5" key="2">
    <citation type="submission" date="2020-09" db="EMBL/GenBank/DDBJ databases">
        <authorList>
            <person name="Sun Q."/>
            <person name="Zhou Y."/>
        </authorList>
    </citation>
    <scope>NUCLEOTIDE SEQUENCE</scope>
    <source>
        <strain evidence="5">CGMCC 4.5737</strain>
    </source>
</reference>
<dbReference type="GO" id="GO:0043200">
    <property type="term" value="P:response to amino acid"/>
    <property type="evidence" value="ECO:0007669"/>
    <property type="project" value="TreeGrafter"/>
</dbReference>
<protein>
    <recommendedName>
        <fullName evidence="4">HTH asnC-type domain-containing protein</fullName>
    </recommendedName>
</protein>
<dbReference type="Pfam" id="PF13404">
    <property type="entry name" value="HTH_AsnC-type"/>
    <property type="match status" value="1"/>
</dbReference>
<gene>
    <name evidence="5" type="ORF">GCM10012275_62930</name>
</gene>
<sequence length="147" mass="15995">MQLDEVHERLIAVLAEDGRATYAALAERTRTSEPTARRKVNRLLGSGVFRIAVEVDAELLGYQLDTVLWLSVRPAQLARVAGVLAALPGTRRVAVTSGSSNLVASLVSRDVDDLYVGLTTAFGELPEVTQLEVVPVIQMIKRAGDRW</sequence>
<evidence type="ECO:0000256" key="1">
    <source>
        <dbReference type="ARBA" id="ARBA00023015"/>
    </source>
</evidence>
<feature type="domain" description="HTH asnC-type" evidence="4">
    <location>
        <begin position="3"/>
        <end position="63"/>
    </location>
</feature>
<keyword evidence="6" id="KW-1185">Reference proteome</keyword>
<organism evidence="5 6">
    <name type="scientific">Longimycelium tulufanense</name>
    <dbReference type="NCBI Taxonomy" id="907463"/>
    <lineage>
        <taxon>Bacteria</taxon>
        <taxon>Bacillati</taxon>
        <taxon>Actinomycetota</taxon>
        <taxon>Actinomycetes</taxon>
        <taxon>Pseudonocardiales</taxon>
        <taxon>Pseudonocardiaceae</taxon>
        <taxon>Longimycelium</taxon>
    </lineage>
</organism>